<evidence type="ECO:0000256" key="1">
    <source>
        <dbReference type="ARBA" id="ARBA00006215"/>
    </source>
</evidence>
<protein>
    <submittedName>
        <fullName evidence="5">SPA6L-like protein</fullName>
    </submittedName>
</protein>
<proteinExistence type="inferred from homology"/>
<feature type="compositionally biased region" description="Basic residues" evidence="3">
    <location>
        <begin position="281"/>
        <end position="294"/>
    </location>
</feature>
<reference evidence="5" key="1">
    <citation type="submission" date="2022-11" db="EMBL/GenBank/DDBJ databases">
        <title>Centuries of genome instability and evolution in soft-shell clam transmissible cancer (bioRxiv).</title>
        <authorList>
            <person name="Hart S.F.M."/>
            <person name="Yonemitsu M.A."/>
            <person name="Giersch R.M."/>
            <person name="Beal B.F."/>
            <person name="Arriagada G."/>
            <person name="Davis B.W."/>
            <person name="Ostrander E.A."/>
            <person name="Goff S.P."/>
            <person name="Metzger M.J."/>
        </authorList>
    </citation>
    <scope>NUCLEOTIDE SEQUENCE</scope>
    <source>
        <strain evidence="5">MELC-2E11</strain>
        <tissue evidence="5">Siphon/mantle</tissue>
    </source>
</reference>
<dbReference type="InterPro" id="IPR042769">
    <property type="entry name" value="SPATA6_fam"/>
</dbReference>
<organism evidence="5 6">
    <name type="scientific">Mya arenaria</name>
    <name type="common">Soft-shell clam</name>
    <dbReference type="NCBI Taxonomy" id="6604"/>
    <lineage>
        <taxon>Eukaryota</taxon>
        <taxon>Metazoa</taxon>
        <taxon>Spiralia</taxon>
        <taxon>Lophotrochozoa</taxon>
        <taxon>Mollusca</taxon>
        <taxon>Bivalvia</taxon>
        <taxon>Autobranchia</taxon>
        <taxon>Heteroconchia</taxon>
        <taxon>Euheterodonta</taxon>
        <taxon>Imparidentia</taxon>
        <taxon>Neoheterodontei</taxon>
        <taxon>Myida</taxon>
        <taxon>Myoidea</taxon>
        <taxon>Myidae</taxon>
        <taxon>Mya</taxon>
    </lineage>
</organism>
<evidence type="ECO:0000256" key="3">
    <source>
        <dbReference type="SAM" id="MobiDB-lite"/>
    </source>
</evidence>
<name>A0ABY7FQF7_MYAAR</name>
<keyword evidence="6" id="KW-1185">Reference proteome</keyword>
<evidence type="ECO:0000313" key="5">
    <source>
        <dbReference type="EMBL" id="WAR22958.1"/>
    </source>
</evidence>
<dbReference type="Proteomes" id="UP001164746">
    <property type="component" value="Chromosome 13"/>
</dbReference>
<keyword evidence="2" id="KW-0597">Phosphoprotein</keyword>
<sequence>MPRRALRCVVDLNIQRVSAPGVWLPSREDCYISISLFGQYRNTRNVLSVFPIILHEPFRFEKTYYTALDPQDVAEFLEDELVVVELLQYSDYSNGAIRLASFSTSAREFLFPYPSLCPSYTSDSREILLSRTIAWPGISPKLEFTTKTVIKESRSPELDALEDALEEERLARRARSRSRGRSLTRSRSLSRTRACSADDLCITITRWILCTFNLASFISCIPSTLRNFVSYSSDSEDEAEYDSEPSYMRPTVSSIFRSRSKSGLETSLIGRTPGAPALKGGKGKKRRSRSRSRSRPTSALSGYASYEPKAQLGSAKCPRCSKTTCVYMSGVDCLVCRAYRRYFGHAYWGHSPNFHPTGMPCCDLRKKKLFKLLKNELYFNKVLRDGADSLPVYSTKIYSDDDKLEIELAVERARSRARARAIALSRSPSPIRYSPILRKSMDDLALDTSIARNRSWVHLDAGQYWTQRAAELTGTSHTDVFNNNIRKLYSEWVGLFFLYDTHSGVWFTSLPVDLMFENKISTSQYELPYFDKV</sequence>
<feature type="domain" description="Spermatogenesis-associated protein 6 N-terminal" evidence="4">
    <location>
        <begin position="10"/>
        <end position="150"/>
    </location>
</feature>
<evidence type="ECO:0000259" key="4">
    <source>
        <dbReference type="Pfam" id="PF14909"/>
    </source>
</evidence>
<accession>A0ABY7FQF7</accession>
<evidence type="ECO:0000313" key="6">
    <source>
        <dbReference type="Proteomes" id="UP001164746"/>
    </source>
</evidence>
<feature type="region of interest" description="Disordered" evidence="3">
    <location>
        <begin position="264"/>
        <end position="300"/>
    </location>
</feature>
<evidence type="ECO:0000256" key="2">
    <source>
        <dbReference type="ARBA" id="ARBA00022553"/>
    </source>
</evidence>
<dbReference type="PANTHER" id="PTHR16435">
    <property type="entry name" value="SPERMATOGENESIS-ASSOCIATED PROTEIN 6 SPATA6"/>
    <property type="match status" value="1"/>
</dbReference>
<dbReference type="EMBL" id="CP111024">
    <property type="protein sequence ID" value="WAR22958.1"/>
    <property type="molecule type" value="Genomic_DNA"/>
</dbReference>
<comment type="similarity">
    <text evidence="1">Belongs to the SPATA6 family.</text>
</comment>
<gene>
    <name evidence="5" type="ORF">MAR_036627</name>
</gene>
<dbReference type="Pfam" id="PF14909">
    <property type="entry name" value="SPATA6"/>
    <property type="match status" value="1"/>
</dbReference>
<dbReference type="PANTHER" id="PTHR16435:SF6">
    <property type="entry name" value="IP09370P"/>
    <property type="match status" value="1"/>
</dbReference>
<dbReference type="InterPro" id="IPR032732">
    <property type="entry name" value="SPATA6_N"/>
</dbReference>